<dbReference type="InterPro" id="IPR003103">
    <property type="entry name" value="BAG_domain"/>
</dbReference>
<dbReference type="SUPFAM" id="SSF63491">
    <property type="entry name" value="BAG domain"/>
    <property type="match status" value="1"/>
</dbReference>
<dbReference type="GO" id="GO:0000774">
    <property type="term" value="F:adenyl-nucleotide exchange factor activity"/>
    <property type="evidence" value="ECO:0007669"/>
    <property type="project" value="TreeGrafter"/>
</dbReference>
<evidence type="ECO:0000256" key="2">
    <source>
        <dbReference type="SAM" id="MobiDB-lite"/>
    </source>
</evidence>
<evidence type="ECO:0000259" key="4">
    <source>
        <dbReference type="PROSITE" id="PS51035"/>
    </source>
</evidence>
<dbReference type="GO" id="GO:0005829">
    <property type="term" value="C:cytosol"/>
    <property type="evidence" value="ECO:0007669"/>
    <property type="project" value="TreeGrafter"/>
</dbReference>
<dbReference type="Gene3D" id="1.20.58.120">
    <property type="entry name" value="BAG domain"/>
    <property type="match status" value="1"/>
</dbReference>
<accession>A0A8H7UVN9</accession>
<evidence type="ECO:0008006" key="7">
    <source>
        <dbReference type="Google" id="ProtNLM"/>
    </source>
</evidence>
<evidence type="ECO:0000256" key="1">
    <source>
        <dbReference type="ARBA" id="ARBA00023186"/>
    </source>
</evidence>
<feature type="region of interest" description="Disordered" evidence="2">
    <location>
        <begin position="79"/>
        <end position="139"/>
    </location>
</feature>
<feature type="compositionally biased region" description="Basic residues" evidence="2">
    <location>
        <begin position="94"/>
        <end position="105"/>
    </location>
</feature>
<dbReference type="AlphaFoldDB" id="A0A8H7UVN9"/>
<dbReference type="GO" id="GO:0051087">
    <property type="term" value="F:protein-folding chaperone binding"/>
    <property type="evidence" value="ECO:0007669"/>
    <property type="project" value="InterPro"/>
</dbReference>
<dbReference type="Gene3D" id="3.10.20.90">
    <property type="entry name" value="Phosphatidylinositol 3-kinase Catalytic Subunit, Chain A, domain 1"/>
    <property type="match status" value="1"/>
</dbReference>
<dbReference type="PANTHER" id="PTHR12329:SF16">
    <property type="entry name" value="BAG FAMILY MOLECULAR CHAPERONE REGULATOR 1"/>
    <property type="match status" value="1"/>
</dbReference>
<dbReference type="Pfam" id="PF00240">
    <property type="entry name" value="ubiquitin"/>
    <property type="match status" value="1"/>
</dbReference>
<sequence>MSANLEIKWNGKKFPIEFSNIKELEQTTVKQLKNKCERITGVSAKDLKINAFGALMNNDDMPLSVYGLRPGCYVTLKVNKNGHGKTASREEKPHHHHHHHSHNHHKDTLTSKQSQRAAPLPARSTPTISVPQPSPSTQELQGETLLLEQLQKIQDKIDTDITPQVRKYEKTVKEFLNQSSKTEKEKKKQIYMGAYLGEQLMHVLFDLDGFACGPNNLNARQARKEAVKRAQSLLDTVDEIKSVVKNVVVIGTEKE</sequence>
<evidence type="ECO:0000259" key="3">
    <source>
        <dbReference type="PROSITE" id="PS50053"/>
    </source>
</evidence>
<dbReference type="InterPro" id="IPR029071">
    <property type="entry name" value="Ubiquitin-like_domsf"/>
</dbReference>
<dbReference type="InterPro" id="IPR036533">
    <property type="entry name" value="BAG_dom_sf"/>
</dbReference>
<comment type="caution">
    <text evidence="5">The sequence shown here is derived from an EMBL/GenBank/DDBJ whole genome shotgun (WGS) entry which is preliminary data.</text>
</comment>
<dbReference type="GO" id="GO:0016020">
    <property type="term" value="C:membrane"/>
    <property type="evidence" value="ECO:0007669"/>
    <property type="project" value="TreeGrafter"/>
</dbReference>
<keyword evidence="1" id="KW-0143">Chaperone</keyword>
<feature type="domain" description="BAG" evidence="4">
    <location>
        <begin position="164"/>
        <end position="241"/>
    </location>
</feature>
<dbReference type="Proteomes" id="UP000650833">
    <property type="component" value="Unassembled WGS sequence"/>
</dbReference>
<dbReference type="GO" id="GO:0005634">
    <property type="term" value="C:nucleus"/>
    <property type="evidence" value="ECO:0007669"/>
    <property type="project" value="TreeGrafter"/>
</dbReference>
<dbReference type="GO" id="GO:0050821">
    <property type="term" value="P:protein stabilization"/>
    <property type="evidence" value="ECO:0007669"/>
    <property type="project" value="TreeGrafter"/>
</dbReference>
<dbReference type="PROSITE" id="PS50053">
    <property type="entry name" value="UBIQUITIN_2"/>
    <property type="match status" value="1"/>
</dbReference>
<keyword evidence="6" id="KW-1185">Reference proteome</keyword>
<dbReference type="InterPro" id="IPR039773">
    <property type="entry name" value="BAG_chaperone_regulator"/>
</dbReference>
<protein>
    <recommendedName>
        <fullName evidence="7">BAG domain-containing protein</fullName>
    </recommendedName>
</protein>
<dbReference type="SUPFAM" id="SSF54236">
    <property type="entry name" value="Ubiquitin-like"/>
    <property type="match status" value="1"/>
</dbReference>
<dbReference type="OrthoDB" id="417450at2759"/>
<dbReference type="Pfam" id="PF02179">
    <property type="entry name" value="BAG"/>
    <property type="match status" value="1"/>
</dbReference>
<evidence type="ECO:0000313" key="6">
    <source>
        <dbReference type="Proteomes" id="UP000650833"/>
    </source>
</evidence>
<dbReference type="InterPro" id="IPR000626">
    <property type="entry name" value="Ubiquitin-like_dom"/>
</dbReference>
<dbReference type="SMART" id="SM00264">
    <property type="entry name" value="BAG"/>
    <property type="match status" value="1"/>
</dbReference>
<proteinExistence type="predicted"/>
<dbReference type="PROSITE" id="PS51035">
    <property type="entry name" value="BAG"/>
    <property type="match status" value="1"/>
</dbReference>
<evidence type="ECO:0000313" key="5">
    <source>
        <dbReference type="EMBL" id="KAG2192444.1"/>
    </source>
</evidence>
<gene>
    <name evidence="5" type="ORF">INT46_011942</name>
</gene>
<dbReference type="EMBL" id="JAEPRC010000726">
    <property type="protein sequence ID" value="KAG2192444.1"/>
    <property type="molecule type" value="Genomic_DNA"/>
</dbReference>
<feature type="domain" description="Ubiquitin-like" evidence="3">
    <location>
        <begin position="26"/>
        <end position="83"/>
    </location>
</feature>
<organism evidence="5 6">
    <name type="scientific">Mucor plumbeus</name>
    <dbReference type="NCBI Taxonomy" id="97098"/>
    <lineage>
        <taxon>Eukaryota</taxon>
        <taxon>Fungi</taxon>
        <taxon>Fungi incertae sedis</taxon>
        <taxon>Mucoromycota</taxon>
        <taxon>Mucoromycotina</taxon>
        <taxon>Mucoromycetes</taxon>
        <taxon>Mucorales</taxon>
        <taxon>Mucorineae</taxon>
        <taxon>Mucoraceae</taxon>
        <taxon>Mucor</taxon>
    </lineage>
</organism>
<reference evidence="5" key="1">
    <citation type="submission" date="2020-12" db="EMBL/GenBank/DDBJ databases">
        <title>Metabolic potential, ecology and presence of endohyphal bacteria is reflected in genomic diversity of Mucoromycotina.</title>
        <authorList>
            <person name="Muszewska A."/>
            <person name="Okrasinska A."/>
            <person name="Steczkiewicz K."/>
            <person name="Drgas O."/>
            <person name="Orlowska M."/>
            <person name="Perlinska-Lenart U."/>
            <person name="Aleksandrzak-Piekarczyk T."/>
            <person name="Szatraj K."/>
            <person name="Zielenkiewicz U."/>
            <person name="Pilsyk S."/>
            <person name="Malc E."/>
            <person name="Mieczkowski P."/>
            <person name="Kruszewska J.S."/>
            <person name="Biernat P."/>
            <person name="Pawlowska J."/>
        </authorList>
    </citation>
    <scope>NUCLEOTIDE SEQUENCE</scope>
    <source>
        <strain evidence="5">CBS 226.32</strain>
    </source>
</reference>
<dbReference type="PANTHER" id="PTHR12329">
    <property type="entry name" value="BCL2-ASSOCIATED ATHANOGENE"/>
    <property type="match status" value="1"/>
</dbReference>
<name>A0A8H7UVN9_9FUNG</name>
<dbReference type="CDD" id="cd17039">
    <property type="entry name" value="Ubl_ubiquitin_like"/>
    <property type="match status" value="1"/>
</dbReference>